<dbReference type="GO" id="GO:0051997">
    <property type="term" value="F:2-oxo-4-hydroxy-4-carboxy-5-ureidoimidazoline decarboxylase activity"/>
    <property type="evidence" value="ECO:0007669"/>
    <property type="project" value="UniProtKB-EC"/>
</dbReference>
<organism evidence="8 9">
    <name type="scientific">Enhygromyxa salina</name>
    <dbReference type="NCBI Taxonomy" id="215803"/>
    <lineage>
        <taxon>Bacteria</taxon>
        <taxon>Pseudomonadati</taxon>
        <taxon>Myxococcota</taxon>
        <taxon>Polyangia</taxon>
        <taxon>Nannocystales</taxon>
        <taxon>Nannocystaceae</taxon>
        <taxon>Enhygromyxa</taxon>
    </lineage>
</organism>
<dbReference type="InterPro" id="IPR036778">
    <property type="entry name" value="OHCU_decarboxylase_sf"/>
</dbReference>
<evidence type="ECO:0000256" key="1">
    <source>
        <dbReference type="ARBA" id="ARBA00001163"/>
    </source>
</evidence>
<evidence type="ECO:0000256" key="2">
    <source>
        <dbReference type="ARBA" id="ARBA00004754"/>
    </source>
</evidence>
<comment type="caution">
    <text evidence="8">The sequence shown here is derived from an EMBL/GenBank/DDBJ whole genome shotgun (WGS) entry which is preliminary data.</text>
</comment>
<dbReference type="EMBL" id="PVNL01000092">
    <property type="protein sequence ID" value="PRQ05609.1"/>
    <property type="molecule type" value="Genomic_DNA"/>
</dbReference>
<dbReference type="AlphaFoldDB" id="A0A2S9YKH8"/>
<evidence type="ECO:0000313" key="9">
    <source>
        <dbReference type="Proteomes" id="UP000238823"/>
    </source>
</evidence>
<dbReference type="NCBIfam" id="NF010372">
    <property type="entry name" value="PRK13798.1"/>
    <property type="match status" value="1"/>
</dbReference>
<accession>A0A2S9YKH8</accession>
<evidence type="ECO:0000256" key="6">
    <source>
        <dbReference type="ARBA" id="ARBA00023239"/>
    </source>
</evidence>
<evidence type="ECO:0000259" key="7">
    <source>
        <dbReference type="Pfam" id="PF09349"/>
    </source>
</evidence>
<sequence length="174" mass="18677">MSVAATLDAMTEPEARAALTGCCGASAWVTAMLASRPFVDDDALYARAAQVWAGMERADILEAFDHHPRIGADIQALREKFASTAATAASEQAGAQRATEAELERLRAGNVNYEACYGHIFIVCATGKSAAQMAEILESRLRNSPDAELRIAAAEQAKITRLRLQALLTRETLP</sequence>
<dbReference type="InterPro" id="IPR018020">
    <property type="entry name" value="OHCU_decarboxylase"/>
</dbReference>
<dbReference type="Pfam" id="PF09349">
    <property type="entry name" value="OHCU_decarbox"/>
    <property type="match status" value="1"/>
</dbReference>
<proteinExistence type="predicted"/>
<protein>
    <recommendedName>
        <fullName evidence="3">2-oxo-4-hydroxy-4-carboxy-5-ureidoimidazoline decarboxylase</fullName>
        <ecNumber evidence="3">4.1.1.97</ecNumber>
    </recommendedName>
</protein>
<comment type="catalytic activity">
    <reaction evidence="1">
        <text>5-hydroxy-2-oxo-4-ureido-2,5-dihydro-1H-imidazole-5-carboxylate + H(+) = (S)-allantoin + CO2</text>
        <dbReference type="Rhea" id="RHEA:26301"/>
        <dbReference type="ChEBI" id="CHEBI:15378"/>
        <dbReference type="ChEBI" id="CHEBI:15678"/>
        <dbReference type="ChEBI" id="CHEBI:16526"/>
        <dbReference type="ChEBI" id="CHEBI:58639"/>
        <dbReference type="EC" id="4.1.1.97"/>
    </reaction>
</comment>
<dbReference type="NCBIfam" id="TIGR03180">
    <property type="entry name" value="UraD_2"/>
    <property type="match status" value="1"/>
</dbReference>
<dbReference type="GO" id="GO:0006144">
    <property type="term" value="P:purine nucleobase metabolic process"/>
    <property type="evidence" value="ECO:0007669"/>
    <property type="project" value="UniProtKB-KW"/>
</dbReference>
<evidence type="ECO:0000256" key="3">
    <source>
        <dbReference type="ARBA" id="ARBA00012257"/>
    </source>
</evidence>
<gene>
    <name evidence="8" type="primary">uao</name>
    <name evidence="8" type="ORF">ENSA7_44990</name>
</gene>
<dbReference type="GO" id="GO:0019628">
    <property type="term" value="P:urate catabolic process"/>
    <property type="evidence" value="ECO:0007669"/>
    <property type="project" value="TreeGrafter"/>
</dbReference>
<dbReference type="PANTHER" id="PTHR43466">
    <property type="entry name" value="2-OXO-4-HYDROXY-4-CARBOXY-5-UREIDOIMIDAZOLINE DECARBOXYLASE-RELATED"/>
    <property type="match status" value="1"/>
</dbReference>
<feature type="domain" description="Oxo-4-hydroxy-4-carboxy-5-ureidoimidazoline decarboxylase" evidence="7">
    <location>
        <begin position="9"/>
        <end position="165"/>
    </location>
</feature>
<dbReference type="RefSeq" id="WP_244923874.1">
    <property type="nucleotide sequence ID" value="NZ_PVNL01000092.1"/>
</dbReference>
<comment type="pathway">
    <text evidence="2">Purine metabolism; urate degradation; (S)-allantoin from urate: step 3/3.</text>
</comment>
<reference evidence="8 9" key="1">
    <citation type="submission" date="2018-03" db="EMBL/GenBank/DDBJ databases">
        <title>Draft Genome Sequences of the Obligatory Marine Myxobacteria Enhygromyxa salina SWB007.</title>
        <authorList>
            <person name="Poehlein A."/>
            <person name="Moghaddam J.A."/>
            <person name="Harms H."/>
            <person name="Alanjari M."/>
            <person name="Koenig G.M."/>
            <person name="Daniel R."/>
            <person name="Schaeberle T.F."/>
        </authorList>
    </citation>
    <scope>NUCLEOTIDE SEQUENCE [LARGE SCALE GENOMIC DNA]</scope>
    <source>
        <strain evidence="8 9">SWB007</strain>
    </source>
</reference>
<dbReference type="Gene3D" id="1.10.3330.10">
    <property type="entry name" value="Oxo-4-hydroxy-4-carboxy-5-ureidoimidazoline decarboxylase"/>
    <property type="match status" value="1"/>
</dbReference>
<keyword evidence="4" id="KW-0659">Purine metabolism</keyword>
<dbReference type="EC" id="4.1.1.97" evidence="3"/>
<dbReference type="SUPFAM" id="SSF158694">
    <property type="entry name" value="UraD-Like"/>
    <property type="match status" value="1"/>
</dbReference>
<keyword evidence="5" id="KW-0210">Decarboxylase</keyword>
<evidence type="ECO:0000313" key="8">
    <source>
        <dbReference type="EMBL" id="PRQ05609.1"/>
    </source>
</evidence>
<name>A0A2S9YKH8_9BACT</name>
<keyword evidence="6" id="KW-0456">Lyase</keyword>
<dbReference type="InterPro" id="IPR017595">
    <property type="entry name" value="OHCU_decarboxylase-2"/>
</dbReference>
<dbReference type="PANTHER" id="PTHR43466:SF1">
    <property type="entry name" value="2-OXO-4-HYDROXY-4-CARBOXY-5-UREIDOIMIDAZOLINE DECARBOXYLASE-RELATED"/>
    <property type="match status" value="1"/>
</dbReference>
<dbReference type="Proteomes" id="UP000238823">
    <property type="component" value="Unassembled WGS sequence"/>
</dbReference>
<evidence type="ECO:0000256" key="4">
    <source>
        <dbReference type="ARBA" id="ARBA00022631"/>
    </source>
</evidence>
<evidence type="ECO:0000256" key="5">
    <source>
        <dbReference type="ARBA" id="ARBA00022793"/>
    </source>
</evidence>